<dbReference type="SUPFAM" id="SSF53167">
    <property type="entry name" value="Purine and uridine phosphorylases"/>
    <property type="match status" value="1"/>
</dbReference>
<protein>
    <recommendedName>
        <fullName evidence="5">XPA C-terminal domain-containing protein</fullName>
    </recommendedName>
</protein>
<dbReference type="Pfam" id="PF05181">
    <property type="entry name" value="XPA_C"/>
    <property type="match status" value="1"/>
</dbReference>
<dbReference type="EMBL" id="CALNXI010002380">
    <property type="protein sequence ID" value="CAH3186974.1"/>
    <property type="molecule type" value="Genomic_DNA"/>
</dbReference>
<evidence type="ECO:0000256" key="1">
    <source>
        <dbReference type="ARBA" id="ARBA00004123"/>
    </source>
</evidence>
<comment type="subcellular location">
    <subcellularLocation>
        <location evidence="1">Nucleus</location>
    </subcellularLocation>
</comment>
<evidence type="ECO:0000256" key="4">
    <source>
        <dbReference type="SAM" id="Coils"/>
    </source>
</evidence>
<dbReference type="InterPro" id="IPR035994">
    <property type="entry name" value="Nucleoside_phosphorylase_sf"/>
</dbReference>
<evidence type="ECO:0000259" key="5">
    <source>
        <dbReference type="Pfam" id="PF05181"/>
    </source>
</evidence>
<dbReference type="SUPFAM" id="SSF46955">
    <property type="entry name" value="Putative DNA-binding domain"/>
    <property type="match status" value="1"/>
</dbReference>
<name>A0ABN8S7T6_9CNID</name>
<reference evidence="6 7" key="1">
    <citation type="submission" date="2022-05" db="EMBL/GenBank/DDBJ databases">
        <authorList>
            <consortium name="Genoscope - CEA"/>
            <person name="William W."/>
        </authorList>
    </citation>
    <scope>NUCLEOTIDE SEQUENCE [LARGE SCALE GENOMIC DNA]</scope>
</reference>
<dbReference type="InterPro" id="IPR022656">
    <property type="entry name" value="XPA_C"/>
</dbReference>
<dbReference type="Gene3D" id="3.90.530.10">
    <property type="entry name" value="XPA C-terminal domain"/>
    <property type="match status" value="1"/>
</dbReference>
<keyword evidence="2" id="KW-0862">Zinc</keyword>
<dbReference type="Proteomes" id="UP001159427">
    <property type="component" value="Unassembled WGS sequence"/>
</dbReference>
<proteinExistence type="predicted"/>
<sequence length="786" mass="89178">MNDIKEEWYPYCHQSLAIITIMADSSNNTVQIETVSKGVAKRKYLLLDEDLEDLKYQLKDNPVNKSYAAMKIFKLSEVESVAIRKWGSMEKLEAEQEKRKQQNSKLERKNEEEKRHFWDNEEIFKPLEHFMVNLELPEERVSCYFREKIDDILEPSAKDESLIDCDVILCFCDCLHNIPPDFTARRIFKEFPEARQVDKETPYNERRKMGHFSWTISKSLNKLIVNFYVVHKWKRLSHRQASTMINFDALSNGLRRFSSLLSKTLKKNGRQPNSLLIGTYAPYRVNSEKFTKMLSDNMEHPVRIFTNDRSDTEMARLPNRPPSVCALSPQELSYETVDVDKVYIPTHALLIAENELIFLAIASILKDRKAVLIAGAGYIYFGKINFRLVFLLKARGEPSAVVQAIKLLKPKAGIFLGFGKCPHSRTYEIGDVIVAEAIVRKNPKLGKPESLACSECLINVFENGKYGWTPPKYRKQAVHVGKVFQMGDLTKNEKTSAVAVKTSTLDILECCEVLGKEWISIVGVIGTQRYHGNSTWKQYVAAVLSSLVNKVLQDDQVFAILGGECGEPTRHSPLPGNPLQETVSLKKFQLTGSDLSLQEGLIRRQAEMHWTQVKDAYDKGFFHLPGQHKTQSDILLQEEFSITPTIKSPVENSEELTDKANSLLAIRVREQASNDVSADGKPPYLETGSRALYREPNRVTLPPLRSLSTGNRRTSLQDNLTSHALTCPTLTSSMAVTMQAAVLPIGANLQTHGSCLEIIRIKTEERATVRRQGVVLPSLTRQKKRV</sequence>
<feature type="coiled-coil region" evidence="4">
    <location>
        <begin position="89"/>
        <end position="116"/>
    </location>
</feature>
<keyword evidence="4" id="KW-0175">Coiled coil</keyword>
<keyword evidence="7" id="KW-1185">Reference proteome</keyword>
<dbReference type="CDD" id="cd21075">
    <property type="entry name" value="DBD_XPA-like"/>
    <property type="match status" value="1"/>
</dbReference>
<dbReference type="InterPro" id="IPR009061">
    <property type="entry name" value="DNA-bd_dom_put_sf"/>
</dbReference>
<evidence type="ECO:0000313" key="7">
    <source>
        <dbReference type="Proteomes" id="UP001159427"/>
    </source>
</evidence>
<keyword evidence="3" id="KW-0539">Nucleus</keyword>
<dbReference type="InterPro" id="IPR037129">
    <property type="entry name" value="XPA_sf"/>
</dbReference>
<feature type="domain" description="XPA C-terminal" evidence="5">
    <location>
        <begin position="35"/>
        <end position="78"/>
    </location>
</feature>
<evidence type="ECO:0000313" key="6">
    <source>
        <dbReference type="EMBL" id="CAH3186974.1"/>
    </source>
</evidence>
<evidence type="ECO:0000256" key="3">
    <source>
        <dbReference type="ARBA" id="ARBA00023242"/>
    </source>
</evidence>
<gene>
    <name evidence="6" type="ORF">PEVE_00017251</name>
</gene>
<dbReference type="Gene3D" id="3.40.50.1580">
    <property type="entry name" value="Nucleoside phosphorylase domain"/>
    <property type="match status" value="1"/>
</dbReference>
<organism evidence="6 7">
    <name type="scientific">Porites evermanni</name>
    <dbReference type="NCBI Taxonomy" id="104178"/>
    <lineage>
        <taxon>Eukaryota</taxon>
        <taxon>Metazoa</taxon>
        <taxon>Cnidaria</taxon>
        <taxon>Anthozoa</taxon>
        <taxon>Hexacorallia</taxon>
        <taxon>Scleractinia</taxon>
        <taxon>Fungiina</taxon>
        <taxon>Poritidae</taxon>
        <taxon>Porites</taxon>
    </lineage>
</organism>
<evidence type="ECO:0000256" key="2">
    <source>
        <dbReference type="ARBA" id="ARBA00022833"/>
    </source>
</evidence>
<dbReference type="InterPro" id="IPR000465">
    <property type="entry name" value="XPA/RAD14"/>
</dbReference>
<comment type="caution">
    <text evidence="6">The sequence shown here is derived from an EMBL/GenBank/DDBJ whole genome shotgun (WGS) entry which is preliminary data.</text>
</comment>
<dbReference type="PANTHER" id="PTHR10142:SF0">
    <property type="entry name" value="DNA REPAIR PROTEIN COMPLEMENTING XP-A CELLS"/>
    <property type="match status" value="1"/>
</dbReference>
<dbReference type="PANTHER" id="PTHR10142">
    <property type="entry name" value="DNA REPAIR PROTEIN COMPLEMENTING XP-A CELLS"/>
    <property type="match status" value="1"/>
</dbReference>
<accession>A0ABN8S7T6</accession>